<dbReference type="Proteomes" id="UP000663828">
    <property type="component" value="Unassembled WGS sequence"/>
</dbReference>
<proteinExistence type="predicted"/>
<name>A0A815H422_ADIRI</name>
<organism evidence="2 4">
    <name type="scientific">Adineta ricciae</name>
    <name type="common">Rotifer</name>
    <dbReference type="NCBI Taxonomy" id="249248"/>
    <lineage>
        <taxon>Eukaryota</taxon>
        <taxon>Metazoa</taxon>
        <taxon>Spiralia</taxon>
        <taxon>Gnathifera</taxon>
        <taxon>Rotifera</taxon>
        <taxon>Eurotatoria</taxon>
        <taxon>Bdelloidea</taxon>
        <taxon>Adinetida</taxon>
        <taxon>Adinetidae</taxon>
        <taxon>Adineta</taxon>
    </lineage>
</organism>
<reference evidence="2" key="1">
    <citation type="submission" date="2021-02" db="EMBL/GenBank/DDBJ databases">
        <authorList>
            <person name="Nowell W R."/>
        </authorList>
    </citation>
    <scope>NUCLEOTIDE SEQUENCE</scope>
</reference>
<dbReference type="EMBL" id="CAJNOR010002837">
    <property type="protein sequence ID" value="CAF1346754.1"/>
    <property type="molecule type" value="Genomic_DNA"/>
</dbReference>
<evidence type="ECO:0000313" key="2">
    <source>
        <dbReference type="EMBL" id="CAF1346754.1"/>
    </source>
</evidence>
<accession>A0A815H422</accession>
<dbReference type="SUPFAM" id="SSF53756">
    <property type="entry name" value="UDP-Glycosyltransferase/glycogen phosphorylase"/>
    <property type="match status" value="1"/>
</dbReference>
<protein>
    <recommendedName>
        <fullName evidence="1">Erythromycin biosynthesis protein CIII-like C-terminal domain-containing protein</fullName>
    </recommendedName>
</protein>
<dbReference type="OrthoDB" id="5835829at2759"/>
<dbReference type="InterPro" id="IPR010610">
    <property type="entry name" value="EryCIII-like_C"/>
</dbReference>
<dbReference type="Gene3D" id="3.40.50.2000">
    <property type="entry name" value="Glycogen Phosphorylase B"/>
    <property type="match status" value="2"/>
</dbReference>
<dbReference type="PANTHER" id="PTHR48050:SF13">
    <property type="entry name" value="STEROL 3-BETA-GLUCOSYLTRANSFERASE UGT80A2"/>
    <property type="match status" value="1"/>
</dbReference>
<evidence type="ECO:0000259" key="1">
    <source>
        <dbReference type="Pfam" id="PF06722"/>
    </source>
</evidence>
<evidence type="ECO:0000313" key="4">
    <source>
        <dbReference type="Proteomes" id="UP000663828"/>
    </source>
</evidence>
<sequence>MYISAELQSALMGIYSEGLGVDTVEIGGDLELTLSTTPDGIELRKNSSLFNNDAFKRVYHSLWEEWFNGILAGMRDADLVVLTVMSVLFGLSCIEKYPNMKAIGIYVCAYDSTAEFTPPIVATKSQSVFNWINSLEWKLVEYGTSFLYTDKINQLRANVALPPIKVNYNHMVQSLFHKPMVTATIYSKYLLPRPSDWSENHHMVGAILEEENSNFVPSDAILAVLDKWKNEKIIYVGLGSHMSGTFEIDKQLEILNNIQRAIRNNNCVALISLVGLQPTVVDKLSNDDYTVYLQENIPHCWLFPNISAAIHHGGAGTTHISIRYGLPTLVIPNIHDQLSNGDRVFINKLGPRPINMRQVNLKNLTSAIRDLIQNYTMYQINVKKMGELIRQEDGLGNCVRLIETELST</sequence>
<comment type="caution">
    <text evidence="2">The sequence shown here is derived from an EMBL/GenBank/DDBJ whole genome shotgun (WGS) entry which is preliminary data.</text>
</comment>
<dbReference type="Pfam" id="PF06722">
    <property type="entry name" value="EryCIII-like_C"/>
    <property type="match status" value="1"/>
</dbReference>
<dbReference type="AlphaFoldDB" id="A0A815H422"/>
<dbReference type="GO" id="GO:0016757">
    <property type="term" value="F:glycosyltransferase activity"/>
    <property type="evidence" value="ECO:0007669"/>
    <property type="project" value="UniProtKB-ARBA"/>
</dbReference>
<feature type="domain" description="Erythromycin biosynthesis protein CIII-like C-terminal" evidence="1">
    <location>
        <begin position="290"/>
        <end position="376"/>
    </location>
</feature>
<dbReference type="PANTHER" id="PTHR48050">
    <property type="entry name" value="STEROL 3-BETA-GLUCOSYLTRANSFERASE"/>
    <property type="match status" value="1"/>
</dbReference>
<dbReference type="Proteomes" id="UP000663852">
    <property type="component" value="Unassembled WGS sequence"/>
</dbReference>
<keyword evidence="4" id="KW-1185">Reference proteome</keyword>
<gene>
    <name evidence="3" type="ORF">EDS130_LOCUS43406</name>
    <name evidence="2" type="ORF">XAT740_LOCUS31259</name>
</gene>
<dbReference type="InterPro" id="IPR050426">
    <property type="entry name" value="Glycosyltransferase_28"/>
</dbReference>
<dbReference type="EMBL" id="CAJNOJ010000713">
    <property type="protein sequence ID" value="CAF1513612.1"/>
    <property type="molecule type" value="Genomic_DNA"/>
</dbReference>
<evidence type="ECO:0000313" key="3">
    <source>
        <dbReference type="EMBL" id="CAF1513612.1"/>
    </source>
</evidence>